<dbReference type="GO" id="GO:0140114">
    <property type="term" value="P:cellular detoxification of fluoride"/>
    <property type="evidence" value="ECO:0007669"/>
    <property type="project" value="UniProtKB-UniRule"/>
</dbReference>
<keyword evidence="10" id="KW-0406">Ion transport</keyword>
<evidence type="ECO:0000256" key="7">
    <source>
        <dbReference type="ARBA" id="ARBA00035120"/>
    </source>
</evidence>
<dbReference type="PANTHER" id="PTHR28259:SF1">
    <property type="entry name" value="FLUORIDE EXPORT PROTEIN 1-RELATED"/>
    <property type="match status" value="1"/>
</dbReference>
<dbReference type="RefSeq" id="WP_150418027.1">
    <property type="nucleotide sequence ID" value="NZ_VYRZ01000001.1"/>
</dbReference>
<feature type="transmembrane region" description="Helical" evidence="10">
    <location>
        <begin position="35"/>
        <end position="58"/>
    </location>
</feature>
<feature type="transmembrane region" description="Helical" evidence="10">
    <location>
        <begin position="6"/>
        <end position="23"/>
    </location>
</feature>
<evidence type="ECO:0000256" key="4">
    <source>
        <dbReference type="ARBA" id="ARBA00022989"/>
    </source>
</evidence>
<evidence type="ECO:0000313" key="12">
    <source>
        <dbReference type="Proteomes" id="UP000327039"/>
    </source>
</evidence>
<reference evidence="12" key="1">
    <citation type="submission" date="2019-09" db="EMBL/GenBank/DDBJ databases">
        <title>Mumia zhuanghuii sp. nov. isolated from the intestinal contents of plateau pika (Ochotona curzoniae) in the Qinghai-Tibet plateau of China.</title>
        <authorList>
            <person name="Tian Z."/>
        </authorList>
    </citation>
    <scope>NUCLEOTIDE SEQUENCE [LARGE SCALE GENOMIC DNA]</scope>
    <source>
        <strain evidence="12">DSM 25564</strain>
    </source>
</reference>
<organism evidence="11 12">
    <name type="scientific">Microbacterium radiodurans</name>
    <dbReference type="NCBI Taxonomy" id="661398"/>
    <lineage>
        <taxon>Bacteria</taxon>
        <taxon>Bacillati</taxon>
        <taxon>Actinomycetota</taxon>
        <taxon>Actinomycetes</taxon>
        <taxon>Micrococcales</taxon>
        <taxon>Microbacteriaceae</taxon>
        <taxon>Microbacterium</taxon>
    </lineage>
</organism>
<keyword evidence="2 10" id="KW-1003">Cell membrane</keyword>
<accession>A0A5J5IX60</accession>
<keyword evidence="4 10" id="KW-1133">Transmembrane helix</keyword>
<comment type="function">
    <text evidence="9 10">Fluoride-specific ion channel. Important for reducing fluoride concentration in the cell, thus reducing its toxicity.</text>
</comment>
<evidence type="ECO:0000256" key="1">
    <source>
        <dbReference type="ARBA" id="ARBA00004651"/>
    </source>
</evidence>
<proteinExistence type="inferred from homology"/>
<keyword evidence="10" id="KW-0813">Transport</keyword>
<evidence type="ECO:0000256" key="2">
    <source>
        <dbReference type="ARBA" id="ARBA00022475"/>
    </source>
</evidence>
<comment type="similarity">
    <text evidence="7 10">Belongs to the fluoride channel Fluc/FEX (TC 1.A.43) family.</text>
</comment>
<keyword evidence="12" id="KW-1185">Reference proteome</keyword>
<evidence type="ECO:0000256" key="3">
    <source>
        <dbReference type="ARBA" id="ARBA00022692"/>
    </source>
</evidence>
<dbReference type="PANTHER" id="PTHR28259">
    <property type="entry name" value="FLUORIDE EXPORT PROTEIN 1-RELATED"/>
    <property type="match status" value="1"/>
</dbReference>
<feature type="transmembrane region" description="Helical" evidence="10">
    <location>
        <begin position="64"/>
        <end position="87"/>
    </location>
</feature>
<gene>
    <name evidence="10" type="primary">fluC</name>
    <name evidence="10" type="synonym">crcB</name>
    <name evidence="11" type="ORF">F6B42_02605</name>
</gene>
<keyword evidence="5 10" id="KW-0472">Membrane</keyword>
<dbReference type="GO" id="GO:0046872">
    <property type="term" value="F:metal ion binding"/>
    <property type="evidence" value="ECO:0007669"/>
    <property type="project" value="UniProtKB-KW"/>
</dbReference>
<evidence type="ECO:0000256" key="10">
    <source>
        <dbReference type="HAMAP-Rule" id="MF_00454"/>
    </source>
</evidence>
<dbReference type="InterPro" id="IPR003691">
    <property type="entry name" value="FluC"/>
</dbReference>
<dbReference type="OrthoDB" id="5148600at2"/>
<evidence type="ECO:0000256" key="6">
    <source>
        <dbReference type="ARBA" id="ARBA00023303"/>
    </source>
</evidence>
<evidence type="ECO:0000256" key="5">
    <source>
        <dbReference type="ARBA" id="ARBA00023136"/>
    </source>
</evidence>
<keyword evidence="10" id="KW-0915">Sodium</keyword>
<evidence type="ECO:0000256" key="9">
    <source>
        <dbReference type="ARBA" id="ARBA00049940"/>
    </source>
</evidence>
<dbReference type="HAMAP" id="MF_00454">
    <property type="entry name" value="FluC"/>
    <property type="match status" value="1"/>
</dbReference>
<comment type="activity regulation">
    <text evidence="10">Na(+) is not transported, but it plays an essential structural role and its presence is essential for fluoride channel function.</text>
</comment>
<feature type="binding site" evidence="10">
    <location>
        <position position="74"/>
    </location>
    <ligand>
        <name>Na(+)</name>
        <dbReference type="ChEBI" id="CHEBI:29101"/>
        <note>structural</note>
    </ligand>
</feature>
<comment type="catalytic activity">
    <reaction evidence="8">
        <text>fluoride(in) = fluoride(out)</text>
        <dbReference type="Rhea" id="RHEA:76159"/>
        <dbReference type="ChEBI" id="CHEBI:17051"/>
    </reaction>
    <physiologicalReaction direction="left-to-right" evidence="8">
        <dbReference type="Rhea" id="RHEA:76160"/>
    </physiologicalReaction>
</comment>
<comment type="subcellular location">
    <subcellularLocation>
        <location evidence="1 10">Cell membrane</location>
        <topology evidence="1 10">Multi-pass membrane protein</topology>
    </subcellularLocation>
</comment>
<comment type="caution">
    <text evidence="11">The sequence shown here is derived from an EMBL/GenBank/DDBJ whole genome shotgun (WGS) entry which is preliminary data.</text>
</comment>
<dbReference type="GO" id="GO:0062054">
    <property type="term" value="F:fluoride channel activity"/>
    <property type="evidence" value="ECO:0007669"/>
    <property type="project" value="UniProtKB-UniRule"/>
</dbReference>
<evidence type="ECO:0000313" key="11">
    <source>
        <dbReference type="EMBL" id="KAA9089395.1"/>
    </source>
</evidence>
<keyword evidence="10" id="KW-0479">Metal-binding</keyword>
<feature type="transmembrane region" description="Helical" evidence="10">
    <location>
        <begin position="99"/>
        <end position="123"/>
    </location>
</feature>
<name>A0A5J5IX60_9MICO</name>
<sequence>MNGGMLVALIVAGGLGAGVRYVVDALVTRGRQGAFPIGILVVNVTGSTLLGLVTGLGALVGPDWLAVVGVGLLGGYTTFSTVSLDTVELARRGRRDWAVVNLAGTFAASVVGAAIGLVIGGILPR</sequence>
<dbReference type="Proteomes" id="UP000327039">
    <property type="component" value="Unassembled WGS sequence"/>
</dbReference>
<keyword evidence="3 10" id="KW-0812">Transmembrane</keyword>
<dbReference type="GO" id="GO:0005886">
    <property type="term" value="C:plasma membrane"/>
    <property type="evidence" value="ECO:0007669"/>
    <property type="project" value="UniProtKB-SubCell"/>
</dbReference>
<dbReference type="AlphaFoldDB" id="A0A5J5IX60"/>
<feature type="binding site" evidence="10">
    <location>
        <position position="77"/>
    </location>
    <ligand>
        <name>Na(+)</name>
        <dbReference type="ChEBI" id="CHEBI:29101"/>
        <note>structural</note>
    </ligand>
</feature>
<keyword evidence="6 10" id="KW-0407">Ion channel</keyword>
<dbReference type="Pfam" id="PF02537">
    <property type="entry name" value="CRCB"/>
    <property type="match status" value="1"/>
</dbReference>
<protein>
    <recommendedName>
        <fullName evidence="10">Fluoride-specific ion channel FluC</fullName>
    </recommendedName>
</protein>
<dbReference type="EMBL" id="VYRZ01000001">
    <property type="protein sequence ID" value="KAA9089395.1"/>
    <property type="molecule type" value="Genomic_DNA"/>
</dbReference>
<evidence type="ECO:0000256" key="8">
    <source>
        <dbReference type="ARBA" id="ARBA00035585"/>
    </source>
</evidence>